<evidence type="ECO:0000256" key="3">
    <source>
        <dbReference type="ARBA" id="ARBA00022691"/>
    </source>
</evidence>
<dbReference type="HOGENOM" id="CLU_600805_0_0_2"/>
<dbReference type="KEGG" id="mmx:MmarC6_1323"/>
<evidence type="ECO:0000259" key="7">
    <source>
        <dbReference type="PROSITE" id="PS51918"/>
    </source>
</evidence>
<dbReference type="PROSITE" id="PS01278">
    <property type="entry name" value="MTTASE_RADICAL"/>
    <property type="match status" value="1"/>
</dbReference>
<gene>
    <name evidence="8" type="ordered locus">MmarC6_1323</name>
</gene>
<dbReference type="GO" id="GO:0046872">
    <property type="term" value="F:metal ion binding"/>
    <property type="evidence" value="ECO:0007669"/>
    <property type="project" value="UniProtKB-KW"/>
</dbReference>
<dbReference type="NCBIfam" id="TIGR04014">
    <property type="entry name" value="B12_SAM_MJ_0865"/>
    <property type="match status" value="1"/>
</dbReference>
<dbReference type="PhylomeDB" id="A9A9W3"/>
<evidence type="ECO:0000256" key="6">
    <source>
        <dbReference type="ARBA" id="ARBA00023014"/>
    </source>
</evidence>
<evidence type="ECO:0000256" key="1">
    <source>
        <dbReference type="ARBA" id="ARBA00001966"/>
    </source>
</evidence>
<dbReference type="PANTHER" id="PTHR43409:SF17">
    <property type="entry name" value="METHYLTHIOTRANSFERASE MJ0865-RELATED"/>
    <property type="match status" value="1"/>
</dbReference>
<keyword evidence="3" id="KW-0949">S-adenosyl-L-methionine</keyword>
<sequence length="441" mass="50026">MVEIMKITIYSKDIYTYGAMLVGGILKEKHKHNVKLVKDIKNKKLFLKSDIVIFSLYSTLNIIDPVIKDTIDFLKSKHMKIYVAGPVSAYPEIILNELNVDGVILGEGEITTPEIINGSTEGLAYIENGEMIINKPKSKPDLDFSKIYVPKDIETQNIRGANVYIETHRGCLGHCTFCQVPEFFGRDIRSKPIELIIEEVKELKKNGVKRIAISGGTGSLYNFKNTVNKNKFVEMIESVSNMIGRQNLSVPDMRVDYVDEEVLNAIKNYSIGWVFYGIESGSDRLLNSMKKGTNSKKNLRAIELAKNCGVKVAGSFIVGHPKEKEVDFLMTKDFIVDAELDDVFVSAAEPIPRTELCTEVLNTEQDKNPTFMPHNGLFRKYGLMENEARAYDLMIHSEMWKSTPRMITNTLSKVYLDEAKMQGSDIRRATELIFKYRDFLI</sequence>
<dbReference type="AlphaFoldDB" id="A9A9W3"/>
<dbReference type="InterPro" id="IPR051198">
    <property type="entry name" value="BchE-like"/>
</dbReference>
<evidence type="ECO:0000256" key="5">
    <source>
        <dbReference type="ARBA" id="ARBA00023004"/>
    </source>
</evidence>
<dbReference type="InterPro" id="IPR023979">
    <property type="entry name" value="CHP04014_B12-bd/rSAM"/>
</dbReference>
<dbReference type="PANTHER" id="PTHR43409">
    <property type="entry name" value="ANAEROBIC MAGNESIUM-PROTOPORPHYRIN IX MONOMETHYL ESTER CYCLASE-RELATED"/>
    <property type="match status" value="1"/>
</dbReference>
<proteinExistence type="predicted"/>
<accession>A9A9W3</accession>
<organism evidence="8">
    <name type="scientific">Methanococcus maripaludis (strain C6 / ATCC BAA-1332)</name>
    <dbReference type="NCBI Taxonomy" id="444158"/>
    <lineage>
        <taxon>Archaea</taxon>
        <taxon>Methanobacteriati</taxon>
        <taxon>Methanobacteriota</taxon>
        <taxon>Methanomada group</taxon>
        <taxon>Methanococci</taxon>
        <taxon>Methanococcales</taxon>
        <taxon>Methanococcaceae</taxon>
        <taxon>Methanococcus</taxon>
    </lineage>
</organism>
<dbReference type="SFLD" id="SFLDG01082">
    <property type="entry name" value="B12-binding_domain_containing"/>
    <property type="match status" value="1"/>
</dbReference>
<dbReference type="GO" id="GO:0003824">
    <property type="term" value="F:catalytic activity"/>
    <property type="evidence" value="ECO:0007669"/>
    <property type="project" value="InterPro"/>
</dbReference>
<feature type="domain" description="Radical SAM core" evidence="7">
    <location>
        <begin position="157"/>
        <end position="394"/>
    </location>
</feature>
<dbReference type="InterPro" id="IPR006638">
    <property type="entry name" value="Elp3/MiaA/NifB-like_rSAM"/>
</dbReference>
<dbReference type="Pfam" id="PF04055">
    <property type="entry name" value="Radical_SAM"/>
    <property type="match status" value="1"/>
</dbReference>
<dbReference type="PROSITE" id="PS51918">
    <property type="entry name" value="RADICAL_SAM"/>
    <property type="match status" value="1"/>
</dbReference>
<protein>
    <submittedName>
        <fullName evidence="8">Radical SAM domain protein</fullName>
    </submittedName>
</protein>
<dbReference type="SMART" id="SM00729">
    <property type="entry name" value="Elp3"/>
    <property type="match status" value="1"/>
</dbReference>
<dbReference type="GO" id="GO:0051539">
    <property type="term" value="F:4 iron, 4 sulfur cluster binding"/>
    <property type="evidence" value="ECO:0007669"/>
    <property type="project" value="UniProtKB-KW"/>
</dbReference>
<dbReference type="SFLD" id="SFLDS00029">
    <property type="entry name" value="Radical_SAM"/>
    <property type="match status" value="1"/>
</dbReference>
<keyword evidence="2" id="KW-0004">4Fe-4S</keyword>
<reference evidence="8" key="1">
    <citation type="submission" date="2007-10" db="EMBL/GenBank/DDBJ databases">
        <title>Complete sequence of Methanococcus maripaludis C6.</title>
        <authorList>
            <consortium name="US DOE Joint Genome Institute"/>
            <person name="Copeland A."/>
            <person name="Lucas S."/>
            <person name="Lapidus A."/>
            <person name="Barry K."/>
            <person name="Glavina del Rio T."/>
            <person name="Dalin E."/>
            <person name="Tice H."/>
            <person name="Pitluck S."/>
            <person name="Clum A."/>
            <person name="Schmutz J."/>
            <person name="Larimer F."/>
            <person name="Land M."/>
            <person name="Hauser L."/>
            <person name="Kyrpides N."/>
            <person name="Mikhailova N."/>
            <person name="Sieprawska-Lupa M."/>
            <person name="Whitman W.B."/>
            <person name="Richardson P."/>
        </authorList>
    </citation>
    <scope>NUCLEOTIDE SEQUENCE [LARGE SCALE GENOMIC DNA]</scope>
    <source>
        <strain evidence="8">C6</strain>
    </source>
</reference>
<evidence type="ECO:0000313" key="8">
    <source>
        <dbReference type="EMBL" id="ABX02136.1"/>
    </source>
</evidence>
<dbReference type="InterPro" id="IPR020612">
    <property type="entry name" value="Methylthiotransferase_CS"/>
</dbReference>
<dbReference type="SUPFAM" id="SSF102114">
    <property type="entry name" value="Radical SAM enzymes"/>
    <property type="match status" value="1"/>
</dbReference>
<keyword evidence="4" id="KW-0479">Metal-binding</keyword>
<dbReference type="STRING" id="444158.MmarC6_1323"/>
<dbReference type="Gene3D" id="3.80.30.20">
    <property type="entry name" value="tm_1862 like domain"/>
    <property type="match status" value="1"/>
</dbReference>
<dbReference type="InterPro" id="IPR007197">
    <property type="entry name" value="rSAM"/>
</dbReference>
<evidence type="ECO:0000256" key="2">
    <source>
        <dbReference type="ARBA" id="ARBA00022485"/>
    </source>
</evidence>
<evidence type="ECO:0000256" key="4">
    <source>
        <dbReference type="ARBA" id="ARBA00022723"/>
    </source>
</evidence>
<keyword evidence="5" id="KW-0408">Iron</keyword>
<dbReference type="SFLD" id="SFLDG01217">
    <property type="entry name" value="B12-binding_methylthiotransfer"/>
    <property type="match status" value="1"/>
</dbReference>
<keyword evidence="6" id="KW-0411">Iron-sulfur</keyword>
<comment type="cofactor">
    <cofactor evidence="1">
        <name>[4Fe-4S] cluster</name>
        <dbReference type="ChEBI" id="CHEBI:49883"/>
    </cofactor>
</comment>
<name>A9A9W3_METM6</name>
<dbReference type="EMBL" id="CP000867">
    <property type="protein sequence ID" value="ABX02136.1"/>
    <property type="molecule type" value="Genomic_DNA"/>
</dbReference>
<dbReference type="InterPro" id="IPR023404">
    <property type="entry name" value="rSAM_horseshoe"/>
</dbReference>
<dbReference type="CDD" id="cd01335">
    <property type="entry name" value="Radical_SAM"/>
    <property type="match status" value="1"/>
</dbReference>
<dbReference type="InterPro" id="IPR058240">
    <property type="entry name" value="rSAM_sf"/>
</dbReference>
<dbReference type="Gene3D" id="3.40.50.280">
    <property type="entry name" value="Cobalamin-binding domain"/>
    <property type="match status" value="1"/>
</dbReference>
<dbReference type="eggNOG" id="arCOG01356">
    <property type="taxonomic scope" value="Archaea"/>
</dbReference>